<evidence type="ECO:0000256" key="1">
    <source>
        <dbReference type="SAM" id="SignalP"/>
    </source>
</evidence>
<organism evidence="2 3">
    <name type="scientific">Patella caerulea</name>
    <name type="common">Rayed Mediterranean limpet</name>
    <dbReference type="NCBI Taxonomy" id="87958"/>
    <lineage>
        <taxon>Eukaryota</taxon>
        <taxon>Metazoa</taxon>
        <taxon>Spiralia</taxon>
        <taxon>Lophotrochozoa</taxon>
        <taxon>Mollusca</taxon>
        <taxon>Gastropoda</taxon>
        <taxon>Patellogastropoda</taxon>
        <taxon>Patelloidea</taxon>
        <taxon>Patellidae</taxon>
        <taxon>Patella</taxon>
    </lineage>
</organism>
<dbReference type="EMBL" id="JAZGQO010000013">
    <property type="protein sequence ID" value="KAK6171836.1"/>
    <property type="molecule type" value="Genomic_DNA"/>
</dbReference>
<comment type="caution">
    <text evidence="2">The sequence shown here is derived from an EMBL/GenBank/DDBJ whole genome shotgun (WGS) entry which is preliminary data.</text>
</comment>
<keyword evidence="3" id="KW-1185">Reference proteome</keyword>
<gene>
    <name evidence="2" type="ORF">SNE40_018261</name>
</gene>
<dbReference type="AlphaFoldDB" id="A0AAN8PGW8"/>
<evidence type="ECO:0000313" key="3">
    <source>
        <dbReference type="Proteomes" id="UP001347796"/>
    </source>
</evidence>
<evidence type="ECO:0008006" key="4">
    <source>
        <dbReference type="Google" id="ProtNLM"/>
    </source>
</evidence>
<name>A0AAN8PGW8_PATCE</name>
<protein>
    <recommendedName>
        <fullName evidence="4">HAT C-terminal dimerisation domain-containing protein</fullName>
    </recommendedName>
</protein>
<feature type="chain" id="PRO_5042981967" description="HAT C-terminal dimerisation domain-containing protein" evidence="1">
    <location>
        <begin position="20"/>
        <end position="96"/>
    </location>
</feature>
<sequence>MRNNFLMNWMPLPVTEIVCLLLLSDMKELFPQFSKLEAIVLVIPITSVPAEWGFSCQNRIKSKLTEAHAENLMLISMEGPPDSDLNDVKLNPAAHI</sequence>
<proteinExistence type="predicted"/>
<dbReference type="Proteomes" id="UP001347796">
    <property type="component" value="Unassembled WGS sequence"/>
</dbReference>
<accession>A0AAN8PGW8</accession>
<evidence type="ECO:0000313" key="2">
    <source>
        <dbReference type="EMBL" id="KAK6171836.1"/>
    </source>
</evidence>
<keyword evidence="1" id="KW-0732">Signal</keyword>
<feature type="signal peptide" evidence="1">
    <location>
        <begin position="1"/>
        <end position="19"/>
    </location>
</feature>
<reference evidence="2 3" key="1">
    <citation type="submission" date="2024-01" db="EMBL/GenBank/DDBJ databases">
        <title>The genome of the rayed Mediterranean limpet Patella caerulea (Linnaeus, 1758).</title>
        <authorList>
            <person name="Anh-Thu Weber A."/>
            <person name="Halstead-Nussloch G."/>
        </authorList>
    </citation>
    <scope>NUCLEOTIDE SEQUENCE [LARGE SCALE GENOMIC DNA]</scope>
    <source>
        <strain evidence="2">AATW-2023a</strain>
        <tissue evidence="2">Whole specimen</tissue>
    </source>
</reference>